<dbReference type="Gene3D" id="3.80.10.10">
    <property type="entry name" value="Ribonuclease Inhibitor"/>
    <property type="match status" value="1"/>
</dbReference>
<feature type="compositionally biased region" description="Polar residues" evidence="1">
    <location>
        <begin position="135"/>
        <end position="147"/>
    </location>
</feature>
<dbReference type="ExpressionAtlas" id="M8CPF9">
    <property type="expression patterns" value="baseline"/>
</dbReference>
<dbReference type="PANTHER" id="PTHR32153">
    <property type="entry name" value="OJ000223_09.16 PROTEIN"/>
    <property type="match status" value="1"/>
</dbReference>
<accession>M8CPF9</accession>
<proteinExistence type="predicted"/>
<protein>
    <submittedName>
        <fullName evidence="2">Uncharacterized protein</fullName>
    </submittedName>
</protein>
<dbReference type="Gene3D" id="1.20.1280.50">
    <property type="match status" value="1"/>
</dbReference>
<dbReference type="Pfam" id="PF00646">
    <property type="entry name" value="F-box"/>
    <property type="match status" value="1"/>
</dbReference>
<dbReference type="InterPro" id="IPR036047">
    <property type="entry name" value="F-box-like_dom_sf"/>
</dbReference>
<evidence type="ECO:0000313" key="2">
    <source>
        <dbReference type="EnsemblPlants" id="EMT29397"/>
    </source>
</evidence>
<dbReference type="AlphaFoldDB" id="M8CPF9"/>
<dbReference type="InterPro" id="IPR055357">
    <property type="entry name" value="LRR_At1g61320_AtMIF1"/>
</dbReference>
<feature type="compositionally biased region" description="Basic and acidic residues" evidence="1">
    <location>
        <begin position="125"/>
        <end position="134"/>
    </location>
</feature>
<dbReference type="InterPro" id="IPR001810">
    <property type="entry name" value="F-box_dom"/>
</dbReference>
<dbReference type="PROSITE" id="PS50181">
    <property type="entry name" value="FBOX"/>
    <property type="match status" value="1"/>
</dbReference>
<name>M8CPF9_AEGTA</name>
<dbReference type="SUPFAM" id="SSF81383">
    <property type="entry name" value="F-box domain"/>
    <property type="match status" value="1"/>
</dbReference>
<feature type="region of interest" description="Disordered" evidence="1">
    <location>
        <begin position="124"/>
        <end position="147"/>
    </location>
</feature>
<dbReference type="SMART" id="SM00256">
    <property type="entry name" value="FBOX"/>
    <property type="match status" value="1"/>
</dbReference>
<evidence type="ECO:0000256" key="1">
    <source>
        <dbReference type="SAM" id="MobiDB-lite"/>
    </source>
</evidence>
<dbReference type="Pfam" id="PF23622">
    <property type="entry name" value="LRR_At1g61320_AtMIF1"/>
    <property type="match status" value="1"/>
</dbReference>
<organism evidence="2">
    <name type="scientific">Aegilops tauschii</name>
    <name type="common">Tausch's goatgrass</name>
    <name type="synonym">Aegilops squarrosa</name>
    <dbReference type="NCBI Taxonomy" id="37682"/>
    <lineage>
        <taxon>Eukaryota</taxon>
        <taxon>Viridiplantae</taxon>
        <taxon>Streptophyta</taxon>
        <taxon>Embryophyta</taxon>
        <taxon>Tracheophyta</taxon>
        <taxon>Spermatophyta</taxon>
        <taxon>Magnoliopsida</taxon>
        <taxon>Liliopsida</taxon>
        <taxon>Poales</taxon>
        <taxon>Poaceae</taxon>
        <taxon>BOP clade</taxon>
        <taxon>Pooideae</taxon>
        <taxon>Triticodae</taxon>
        <taxon>Triticeae</taxon>
        <taxon>Triticinae</taxon>
        <taxon>Aegilops</taxon>
    </lineage>
</organism>
<dbReference type="EnsemblPlants" id="EMT29397">
    <property type="protein sequence ID" value="EMT29397"/>
    <property type="gene ID" value="F775_12161"/>
</dbReference>
<dbReference type="InterPro" id="IPR032675">
    <property type="entry name" value="LRR_dom_sf"/>
</dbReference>
<sequence>MGAATLPPLAVVSPNFSHLLIRYALGEALPDFRCHRHHYVAVLDQISSTSSPSLAGSRRRRRHRTERVLISEVPHVRCLDRIGSRRECDYVNHDLQIVNAFGLQGRTNKMVIHHAAPSYYYTRVSPERKGDRSTTPHLASPQTATNDNTTPHLANILFFYKAMMQKGKRADRLSALPDDILVNILDRLNLREAARTSVLSRRWTQICAKLSRLIISAQHFLPEGVLCTDISDNELVRINAAVVQAMESILTRRNPGEHTIRLLSTTFYLGDDVPISIGRAVGCAMAAHLVENAKFSVMRYDMDEDDLVTAGRKFMLFFDACPSAFGGLTTLDLENLRFGESDISNVLITCKRLKHLRLYHCDSGDCSTLPLEHAHLSELSIAHCRLAQVQLNWLPQLTKMVFEGWLQFQDPLFIGHVPLLEAVSLTNLALSYSRMVELSEFLSGTSIRDLKLEFNSEKIWVQPECPTQSLASVFCQLRFVNLASLPEGYDLTWTMFILEAAPLLKELYMTVWDHACLTETDEEKRKELPYSENKGVEWDSAAAGFQHHSLATLVIIGFESEDCFVSYVRHVMVTAVNLADVFLYSRLECGNCEEKPNRYPWTKRQRVSLKRRLAAGIESFAIFHFGAKRPGHVAKMEYP</sequence>
<dbReference type="SUPFAM" id="SSF52047">
    <property type="entry name" value="RNI-like"/>
    <property type="match status" value="1"/>
</dbReference>
<dbReference type="InterPro" id="IPR044997">
    <property type="entry name" value="F-box_plant"/>
</dbReference>
<reference evidence="2" key="1">
    <citation type="submission" date="2015-06" db="UniProtKB">
        <authorList>
            <consortium name="EnsemblPlants"/>
        </authorList>
    </citation>
    <scope>IDENTIFICATION</scope>
</reference>